<evidence type="ECO:0000313" key="1">
    <source>
        <dbReference type="EMBL" id="KAG1886928.1"/>
    </source>
</evidence>
<gene>
    <name evidence="1" type="ORF">F5891DRAFT_988544</name>
</gene>
<protein>
    <submittedName>
        <fullName evidence="1">Uncharacterized protein</fullName>
    </submittedName>
</protein>
<dbReference type="AlphaFoldDB" id="A0AAD4HC59"/>
<accession>A0AAD4HC59</accession>
<keyword evidence="2" id="KW-1185">Reference proteome</keyword>
<organism evidence="1 2">
    <name type="scientific">Suillus fuscotomentosus</name>
    <dbReference type="NCBI Taxonomy" id="1912939"/>
    <lineage>
        <taxon>Eukaryota</taxon>
        <taxon>Fungi</taxon>
        <taxon>Dikarya</taxon>
        <taxon>Basidiomycota</taxon>
        <taxon>Agaricomycotina</taxon>
        <taxon>Agaricomycetes</taxon>
        <taxon>Agaricomycetidae</taxon>
        <taxon>Boletales</taxon>
        <taxon>Suillineae</taxon>
        <taxon>Suillaceae</taxon>
        <taxon>Suillus</taxon>
    </lineage>
</organism>
<dbReference type="RefSeq" id="XP_041216769.1">
    <property type="nucleotide sequence ID" value="XM_041378016.1"/>
</dbReference>
<reference evidence="1" key="1">
    <citation type="journal article" date="2020" name="New Phytol.">
        <title>Comparative genomics reveals dynamic genome evolution in host specialist ectomycorrhizal fungi.</title>
        <authorList>
            <person name="Lofgren L.A."/>
            <person name="Nguyen N.H."/>
            <person name="Vilgalys R."/>
            <person name="Ruytinx J."/>
            <person name="Liao H.L."/>
            <person name="Branco S."/>
            <person name="Kuo A."/>
            <person name="LaButti K."/>
            <person name="Lipzen A."/>
            <person name="Andreopoulos W."/>
            <person name="Pangilinan J."/>
            <person name="Riley R."/>
            <person name="Hundley H."/>
            <person name="Na H."/>
            <person name="Barry K."/>
            <person name="Grigoriev I.V."/>
            <person name="Stajich J.E."/>
            <person name="Kennedy P.G."/>
        </authorList>
    </citation>
    <scope>NUCLEOTIDE SEQUENCE</scope>
    <source>
        <strain evidence="1">FC203</strain>
    </source>
</reference>
<dbReference type="Proteomes" id="UP001195769">
    <property type="component" value="Unassembled WGS sequence"/>
</dbReference>
<dbReference type="EMBL" id="JABBWK010000230">
    <property type="protein sequence ID" value="KAG1886928.1"/>
    <property type="molecule type" value="Genomic_DNA"/>
</dbReference>
<proteinExistence type="predicted"/>
<comment type="caution">
    <text evidence="1">The sequence shown here is derived from an EMBL/GenBank/DDBJ whole genome shotgun (WGS) entry which is preliminary data.</text>
</comment>
<dbReference type="GeneID" id="64672314"/>
<evidence type="ECO:0000313" key="2">
    <source>
        <dbReference type="Proteomes" id="UP001195769"/>
    </source>
</evidence>
<sequence length="641" mass="71967">MELTTAPTTGPIYTYVHAVNQILRLLPVSNEEPFHGLFGRFLFMGYVGHAHQLSPIYWPEEYLALTHPPHDILRHVGFLLIVNDATRFSIYEIENGGSAFLNNCRTDFCAPNSHGGISPIWLLDQLLGVQFTPATHPHGFPPPAAFSETMFLDFEYEPTILEPTVFDILPTPTLPDDDSSIFDIMALASPESLSEAQPHHPDLPWIRTTRGDPLNKDQKLSLKPLLAASSWGRSIKLARYLFIGCFLVGTPVNPFSIPEAVCRQLITTSFLRALRFNQKTYDELSKEPLIIVNDDGSQTIVRWSYLRNRFQDFQIDVTSELRKITRGSTSVLAGFAPDEDSKMQKILELIVSLNSDDQNLVQEAICILIRTQAFREVLWAALLRPIAELAEGNARLADLYPDAIQTWTGYLRKGIVGVLITLMYQAFTLQMPSDSTNLKAPEIHPRIIAALDEMYMHPDRFAPFFQVARELPSLQESNVLVMDPKNKVPKLITDAMGTKRMKTLQDLEPIVVSSTSDFEVPTIASNFIAHWIDVVVKMCGYSMKVEGIFTTCLASYTGLKSAVVVPKTHISQTQLEVLAANMAATAPRAPGPIRKFARFCADGFGRIMQRLRSVLRRAVVMTKHHTYHHTPVLVLLLPTRF</sequence>
<name>A0AAD4HC59_9AGAM</name>